<dbReference type="Proteomes" id="UP000000330">
    <property type="component" value="Segment"/>
</dbReference>
<protein>
    <submittedName>
        <fullName evidence="1">Uncharacterized protein</fullName>
    </submittedName>
</protein>
<gene>
    <name evidence="1" type="ORF">Acj133p104</name>
</gene>
<accession>D9I638</accession>
<keyword evidence="2" id="KW-1185">Reference proteome</keyword>
<evidence type="ECO:0000313" key="1">
    <source>
        <dbReference type="EMBL" id="ADJ19419.1"/>
    </source>
</evidence>
<dbReference type="KEGG" id="vg:10323091"/>
<evidence type="ECO:0000313" key="2">
    <source>
        <dbReference type="Proteomes" id="UP000000330"/>
    </source>
</evidence>
<dbReference type="GeneID" id="10323091"/>
<organism evidence="1 2">
    <name type="scientific">Acinetobacter phage 133</name>
    <dbReference type="NCBI Taxonomy" id="2919552"/>
    <lineage>
        <taxon>Viruses</taxon>
        <taxon>Duplodnaviria</taxon>
        <taxon>Heunggongvirae</taxon>
        <taxon>Uroviricota</taxon>
        <taxon>Caudoviricetes</taxon>
        <taxon>Pantevenvirales</taxon>
        <taxon>Straboviridae</taxon>
        <taxon>Tevenvirinae</taxon>
        <taxon>Centumtrigintavirus</taxon>
        <taxon>Centumtrigintavirus cv133</taxon>
        <taxon>Acinetobacter virus 133</taxon>
    </lineage>
</organism>
<dbReference type="EMBL" id="HM114315">
    <property type="protein sequence ID" value="ADJ19419.1"/>
    <property type="molecule type" value="Genomic_DNA"/>
</dbReference>
<sequence>MNIGDCVYLTTEFFEFDGNEEFASQFELGVKYRVMKRTVMTDGFIGVTSLKNEDTQEIIKAQPHTLLLSTAIPGEYNVI</sequence>
<name>D9I638_9CAUD</name>
<proteinExistence type="predicted"/>
<dbReference type="RefSeq" id="YP_004300685.1">
    <property type="nucleotide sequence ID" value="NC_015250.1"/>
</dbReference>
<reference evidence="1 2" key="1">
    <citation type="journal article" date="2010" name="Virol. J.">
        <title>Genomes of the T4-related bacteriophages as windows on microbial genome evolution.</title>
        <authorList>
            <person name="Petrov V.M."/>
            <person name="Ratnayaka S."/>
            <person name="Nolan J.M."/>
            <person name="Miller E.S."/>
            <person name="Karam J.D."/>
        </authorList>
    </citation>
    <scope>NUCLEOTIDE SEQUENCE [LARGE SCALE GENOMIC DNA]</scope>
    <source>
        <strain evidence="1">Acj133</strain>
    </source>
</reference>